<dbReference type="Proteomes" id="UP000834106">
    <property type="component" value="Chromosome 12"/>
</dbReference>
<evidence type="ECO:0000313" key="5">
    <source>
        <dbReference type="EMBL" id="CAI9772135.1"/>
    </source>
</evidence>
<organism evidence="5 6">
    <name type="scientific">Fraxinus pennsylvanica</name>
    <dbReference type="NCBI Taxonomy" id="56036"/>
    <lineage>
        <taxon>Eukaryota</taxon>
        <taxon>Viridiplantae</taxon>
        <taxon>Streptophyta</taxon>
        <taxon>Embryophyta</taxon>
        <taxon>Tracheophyta</taxon>
        <taxon>Spermatophyta</taxon>
        <taxon>Magnoliopsida</taxon>
        <taxon>eudicotyledons</taxon>
        <taxon>Gunneridae</taxon>
        <taxon>Pentapetalae</taxon>
        <taxon>asterids</taxon>
        <taxon>lamiids</taxon>
        <taxon>Lamiales</taxon>
        <taxon>Oleaceae</taxon>
        <taxon>Oleeae</taxon>
        <taxon>Fraxinus</taxon>
    </lineage>
</organism>
<dbReference type="Pfam" id="PF00514">
    <property type="entry name" value="Arm"/>
    <property type="match status" value="2"/>
</dbReference>
<dbReference type="InterPro" id="IPR032413">
    <property type="entry name" value="Arm_3"/>
</dbReference>
<keyword evidence="4" id="KW-0653">Protein transport</keyword>
<dbReference type="InterPro" id="IPR000225">
    <property type="entry name" value="Armadillo"/>
</dbReference>
<evidence type="ECO:0000256" key="2">
    <source>
        <dbReference type="ARBA" id="ARBA00022448"/>
    </source>
</evidence>
<evidence type="ECO:0000256" key="3">
    <source>
        <dbReference type="ARBA" id="ARBA00022737"/>
    </source>
</evidence>
<keyword evidence="3" id="KW-0677">Repeat</keyword>
<dbReference type="SUPFAM" id="SSF48371">
    <property type="entry name" value="ARM repeat"/>
    <property type="match status" value="1"/>
</dbReference>
<gene>
    <name evidence="5" type="ORF">FPE_LOCUS19565</name>
</gene>
<accession>A0AAD2E279</accession>
<dbReference type="InterPro" id="IPR016024">
    <property type="entry name" value="ARM-type_fold"/>
</dbReference>
<sequence length="490" mass="54675">MLLWPYLRTEARWTKYKVAVDAEVGLRRREDNMLESLPEMIARVCSNDGTLQLEVTTQFRKLLSIAWALTNIVSGTSDNTKVVIDHGAVPIFVRLLCSPSDDVRNFAFDKTISCDLVLSYGVLMPLLAQFNDKTKLTIMRKATETLSQLCARRPPLAQVKSAIHPLALLIQTDDEEVLKHACRALFRLTHGEMEIKQAVIDAVVCRSPSHHVLLPALSIVDNIIPYVNVVQIQVIIDKGALPCLLNLLTQNYKNNVKVNTCWIISFIIRRTKDHIQAVIEAGIISYLLQLLQNADFSTLMSLVLAIFYAISNGTNEQIKFLVHEGCIKSLCDLLDVAGGLQKIKNLQAHDNNEICEIALKLLETYWSSGFLNCENDVVEAIREDGGEADQVQGGGGRGGGAAKEGGQHEFCSNDGTLQLEATTQFRKLLSIADFVCVLIYLLSFLQEMTTRNFSSPSDDVREEAVWAFPHLEMLLATYQNLVILSLVMER</sequence>
<protein>
    <submittedName>
        <fullName evidence="5">Uncharacterized protein</fullName>
    </submittedName>
</protein>
<evidence type="ECO:0000256" key="1">
    <source>
        <dbReference type="ARBA" id="ARBA00010394"/>
    </source>
</evidence>
<reference evidence="5" key="1">
    <citation type="submission" date="2023-05" db="EMBL/GenBank/DDBJ databases">
        <authorList>
            <person name="Huff M."/>
        </authorList>
    </citation>
    <scope>NUCLEOTIDE SEQUENCE</scope>
</reference>
<evidence type="ECO:0000313" key="6">
    <source>
        <dbReference type="Proteomes" id="UP000834106"/>
    </source>
</evidence>
<dbReference type="InterPro" id="IPR011989">
    <property type="entry name" value="ARM-like"/>
</dbReference>
<dbReference type="AlphaFoldDB" id="A0AAD2E279"/>
<keyword evidence="2" id="KW-0813">Transport</keyword>
<comment type="similarity">
    <text evidence="1">Belongs to the importin alpha family.</text>
</comment>
<proteinExistence type="inferred from homology"/>
<dbReference type="PANTHER" id="PTHR23316">
    <property type="entry name" value="IMPORTIN ALPHA"/>
    <property type="match status" value="1"/>
</dbReference>
<evidence type="ECO:0000256" key="4">
    <source>
        <dbReference type="ARBA" id="ARBA00022927"/>
    </source>
</evidence>
<keyword evidence="6" id="KW-1185">Reference proteome</keyword>
<dbReference type="SMART" id="SM00185">
    <property type="entry name" value="ARM"/>
    <property type="match status" value="5"/>
</dbReference>
<dbReference type="Gene3D" id="1.25.10.10">
    <property type="entry name" value="Leucine-rich Repeat Variant"/>
    <property type="match status" value="1"/>
</dbReference>
<name>A0AAD2E279_9LAMI</name>
<dbReference type="GO" id="GO:0015031">
    <property type="term" value="P:protein transport"/>
    <property type="evidence" value="ECO:0007669"/>
    <property type="project" value="UniProtKB-KW"/>
</dbReference>
<dbReference type="Pfam" id="PF16186">
    <property type="entry name" value="Arm_3"/>
    <property type="match status" value="1"/>
</dbReference>
<dbReference type="EMBL" id="OU503047">
    <property type="protein sequence ID" value="CAI9772135.1"/>
    <property type="molecule type" value="Genomic_DNA"/>
</dbReference>